<protein>
    <recommendedName>
        <fullName evidence="4">Tetratricopeptide repeat protein</fullName>
    </recommendedName>
</protein>
<accession>A0ABP7LDD8</accession>
<dbReference type="EMBL" id="BAABBM010000001">
    <property type="protein sequence ID" value="GAA3897272.1"/>
    <property type="molecule type" value="Genomic_DNA"/>
</dbReference>
<feature type="compositionally biased region" description="Basic and acidic residues" evidence="1">
    <location>
        <begin position="21"/>
        <end position="40"/>
    </location>
</feature>
<comment type="caution">
    <text evidence="2">The sequence shown here is derived from an EMBL/GenBank/DDBJ whole genome shotgun (WGS) entry which is preliminary data.</text>
</comment>
<dbReference type="Pfam" id="PF13432">
    <property type="entry name" value="TPR_16"/>
    <property type="match status" value="1"/>
</dbReference>
<dbReference type="InterPro" id="IPR011990">
    <property type="entry name" value="TPR-like_helical_dom_sf"/>
</dbReference>
<dbReference type="InterPro" id="IPR019734">
    <property type="entry name" value="TPR_rpt"/>
</dbReference>
<feature type="region of interest" description="Disordered" evidence="1">
    <location>
        <begin position="1"/>
        <end position="101"/>
    </location>
</feature>
<keyword evidence="3" id="KW-1185">Reference proteome</keyword>
<reference evidence="3" key="1">
    <citation type="journal article" date="2019" name="Int. J. Syst. Evol. Microbiol.">
        <title>The Global Catalogue of Microorganisms (GCM) 10K type strain sequencing project: providing services to taxonomists for standard genome sequencing and annotation.</title>
        <authorList>
            <consortium name="The Broad Institute Genomics Platform"/>
            <consortium name="The Broad Institute Genome Sequencing Center for Infectious Disease"/>
            <person name="Wu L."/>
            <person name="Ma J."/>
        </authorList>
    </citation>
    <scope>NUCLEOTIDE SEQUENCE [LARGE SCALE GENOMIC DNA]</scope>
    <source>
        <strain evidence="3">JCM 17543</strain>
    </source>
</reference>
<organism evidence="2 3">
    <name type="scientific">Sphingomonas limnosediminicola</name>
    <dbReference type="NCBI Taxonomy" id="940133"/>
    <lineage>
        <taxon>Bacteria</taxon>
        <taxon>Pseudomonadati</taxon>
        <taxon>Pseudomonadota</taxon>
        <taxon>Alphaproteobacteria</taxon>
        <taxon>Sphingomonadales</taxon>
        <taxon>Sphingomonadaceae</taxon>
        <taxon>Sphingomonas</taxon>
    </lineage>
</organism>
<feature type="compositionally biased region" description="Basic and acidic residues" evidence="1">
    <location>
        <begin position="1"/>
        <end position="13"/>
    </location>
</feature>
<evidence type="ECO:0000313" key="2">
    <source>
        <dbReference type="EMBL" id="GAA3897272.1"/>
    </source>
</evidence>
<evidence type="ECO:0008006" key="4">
    <source>
        <dbReference type="Google" id="ProtNLM"/>
    </source>
</evidence>
<dbReference type="Pfam" id="PF13174">
    <property type="entry name" value="TPR_6"/>
    <property type="match status" value="1"/>
</dbReference>
<dbReference type="Proteomes" id="UP001500827">
    <property type="component" value="Unassembled WGS sequence"/>
</dbReference>
<name>A0ABP7LDD8_9SPHN</name>
<gene>
    <name evidence="2" type="ORF">GCM10022276_15340</name>
</gene>
<feature type="compositionally biased region" description="Low complexity" evidence="1">
    <location>
        <begin position="41"/>
        <end position="96"/>
    </location>
</feature>
<evidence type="ECO:0000256" key="1">
    <source>
        <dbReference type="SAM" id="MobiDB-lite"/>
    </source>
</evidence>
<evidence type="ECO:0000313" key="3">
    <source>
        <dbReference type="Proteomes" id="UP001500827"/>
    </source>
</evidence>
<sequence>MADLLRQSEENGHRLQSLEADVAKSRTDQDQRIGALEHRVSAAATVAPVVQPVVQEPASSKPTAKPGTTKPAPGKSGTKAEPTPASVSTTTAATPEGDPGEVAYTQGFKLWEAGDFDGAIASLRSFTAAYPKHRRVSYANNLIGRSLMSKGKMQDAAATFLANYRNNPAGERAGDSLYYLGQAAMQLGQPGQACKVYQEFDAIYGSKARADLKKQVSDAKAQAQCS</sequence>
<dbReference type="SUPFAM" id="SSF48452">
    <property type="entry name" value="TPR-like"/>
    <property type="match status" value="1"/>
</dbReference>
<dbReference type="Gene3D" id="1.25.40.10">
    <property type="entry name" value="Tetratricopeptide repeat domain"/>
    <property type="match status" value="1"/>
</dbReference>
<proteinExistence type="predicted"/>